<dbReference type="InterPro" id="IPR001660">
    <property type="entry name" value="SAM"/>
</dbReference>
<feature type="region of interest" description="Disordered" evidence="1">
    <location>
        <begin position="593"/>
        <end position="727"/>
    </location>
</feature>
<protein>
    <recommendedName>
        <fullName evidence="6">SAM domain-containing protein</fullName>
    </recommendedName>
</protein>
<feature type="compositionally biased region" description="Polar residues" evidence="1">
    <location>
        <begin position="89"/>
        <end position="104"/>
    </location>
</feature>
<dbReference type="AlphaFoldDB" id="A0A3M7EQW8"/>
<reference evidence="4 5" key="1">
    <citation type="journal article" date="2018" name="BMC Genomics">
        <title>Genomic evidence for intraspecific hybridization in a clonal and extremely halotolerant yeast.</title>
        <authorList>
            <person name="Gostincar C."/>
            <person name="Stajich J.E."/>
            <person name="Zupancic J."/>
            <person name="Zalar P."/>
            <person name="Gunde-Cimerman N."/>
        </authorList>
    </citation>
    <scope>NUCLEOTIDE SEQUENCE [LARGE SCALE GENOMIC DNA]</scope>
    <source>
        <strain evidence="4 5">EXF-2682</strain>
    </source>
</reference>
<feature type="region of interest" description="Disordered" evidence="1">
    <location>
        <begin position="524"/>
        <end position="543"/>
    </location>
</feature>
<dbReference type="CDD" id="cd09535">
    <property type="entry name" value="SAM_BOI-like_fungal"/>
    <property type="match status" value="1"/>
</dbReference>
<name>A0A3M7EQW8_HORWE</name>
<evidence type="ECO:0000259" key="2">
    <source>
        <dbReference type="PROSITE" id="PS50003"/>
    </source>
</evidence>
<evidence type="ECO:0008006" key="6">
    <source>
        <dbReference type="Google" id="ProtNLM"/>
    </source>
</evidence>
<accession>A0A3M7EQW8</accession>
<comment type="caution">
    <text evidence="4">The sequence shown here is derived from an EMBL/GenBank/DDBJ whole genome shotgun (WGS) entry which is preliminary data.</text>
</comment>
<feature type="compositionally biased region" description="Basic and acidic residues" evidence="1">
    <location>
        <begin position="828"/>
        <end position="846"/>
    </location>
</feature>
<feature type="region of interest" description="Disordered" evidence="1">
    <location>
        <begin position="77"/>
        <end position="110"/>
    </location>
</feature>
<dbReference type="SMART" id="SM00454">
    <property type="entry name" value="SAM"/>
    <property type="match status" value="1"/>
</dbReference>
<evidence type="ECO:0000256" key="1">
    <source>
        <dbReference type="SAM" id="MobiDB-lite"/>
    </source>
</evidence>
<feature type="compositionally biased region" description="Low complexity" evidence="1">
    <location>
        <begin position="631"/>
        <end position="642"/>
    </location>
</feature>
<dbReference type="EMBL" id="QWIP01000005">
    <property type="protein sequence ID" value="RMY78963.1"/>
    <property type="molecule type" value="Genomic_DNA"/>
</dbReference>
<dbReference type="InterPro" id="IPR013761">
    <property type="entry name" value="SAM/pointed_sf"/>
</dbReference>
<gene>
    <name evidence="4" type="ORF">D0863_00304</name>
</gene>
<dbReference type="InterPro" id="IPR001849">
    <property type="entry name" value="PH_domain"/>
</dbReference>
<sequence>MGLLLIKRTTTCNLVLVIMIEFSSEEATHPRLQQSKVPTYLLHPKTLAGRPLSEATEIFETDFEDDSSEFEENYSLKDSFNTDERRRSQTTISSYDEAPTPSSGRSRHDEFEIRFRPVEGPKGPHLFRSSQSSSEISFDYGLQMSPLLPKQPPPRTETAFSEDTVTPITKTRNEDFSIAAALQQGLLDESDPLSNIRSWHTQQVIDWMYATGIENCVIECFEMHDIDGALLLELQFEDLKELDIASFGKRYQIWNAICDLKGERPNISPQPTPFEDISRPCTSTACRSPSQNRNICQSPIDGDETPIEPSQGKKRRGRKPKNLDVITPAESVSIVAIEQLLPKPHKCAKGERCAKWRKQQRELKQLSEENGLGRFPISPMKGGRVFVHGDPGNATTAQNMVPNVRKQQPAHDQYQDQYILQSPADPFRPTSEAVPSIVASSDLLGPGQLPEFALHADVLEHLDKRDPQDNVRQFLNFQHINSPAPPVDDAPLSPTPPAPQRSYSDPIERSASVPVRSDCGSIFPGQHYPAFPSLQPAQGPKQQLRDLPKLDIPRSTSATTHPDNEQLASATSICRSATASPAHVYRLGTPASEMDVPTTAFPVDPVGRGDSSQSVPPNMQYRPQHVGPTLSRSQSRAARRPSLGLPPVKEHEVFSPTGSHTSRPSLASHQSSSTTSSSNNSSCATSSNGNSPPKNPNQAQPPTRPRDPFHHSPTATKNFGYGPDCTHSGWMRKRSKTALLRKHEWNDTHCRLKGTQLSIHSNAHLNASLREPLINVDDYAIACSSLGSNSKLAAAMKAFNIRAGSGEKGVDPSAFAFQLVPNAPSSSSDRKEKDRTNHAGGKDGAGKTHHFAVKTKDERIDWMRELMLAKAREQKGKGFEVEVNGVQA</sequence>
<dbReference type="OrthoDB" id="422827at2759"/>
<feature type="compositionally biased region" description="Pro residues" evidence="1">
    <location>
        <begin position="483"/>
        <end position="499"/>
    </location>
</feature>
<feature type="compositionally biased region" description="Polar residues" evidence="1">
    <location>
        <begin position="285"/>
        <end position="297"/>
    </location>
</feature>
<evidence type="ECO:0000313" key="5">
    <source>
        <dbReference type="Proteomes" id="UP000269276"/>
    </source>
</evidence>
<dbReference type="Pfam" id="PF07647">
    <property type="entry name" value="SAM_2"/>
    <property type="match status" value="1"/>
</dbReference>
<dbReference type="Gene3D" id="2.30.29.30">
    <property type="entry name" value="Pleckstrin-homology domain (PH domain)/Phosphotyrosine-binding domain (PTB)"/>
    <property type="match status" value="1"/>
</dbReference>
<feature type="domain" description="PH" evidence="2">
    <location>
        <begin position="724"/>
        <end position="871"/>
    </location>
</feature>
<feature type="region of interest" description="Disordered" evidence="1">
    <location>
        <begin position="820"/>
        <end position="853"/>
    </location>
</feature>
<feature type="domain" description="SAM" evidence="3">
    <location>
        <begin position="199"/>
        <end position="263"/>
    </location>
</feature>
<feature type="region of interest" description="Disordered" evidence="1">
    <location>
        <begin position="285"/>
        <end position="322"/>
    </location>
</feature>
<dbReference type="Gene3D" id="1.10.150.50">
    <property type="entry name" value="Transcription Factor, Ets-1"/>
    <property type="match status" value="1"/>
</dbReference>
<evidence type="ECO:0000313" key="4">
    <source>
        <dbReference type="EMBL" id="RMY78963.1"/>
    </source>
</evidence>
<evidence type="ECO:0000259" key="3">
    <source>
        <dbReference type="PROSITE" id="PS50105"/>
    </source>
</evidence>
<dbReference type="SUPFAM" id="SSF47769">
    <property type="entry name" value="SAM/Pointed domain"/>
    <property type="match status" value="1"/>
</dbReference>
<dbReference type="InterPro" id="IPR011993">
    <property type="entry name" value="PH-like_dom_sf"/>
</dbReference>
<proteinExistence type="predicted"/>
<dbReference type="SMART" id="SM00233">
    <property type="entry name" value="PH"/>
    <property type="match status" value="1"/>
</dbReference>
<feature type="compositionally biased region" description="Polar residues" evidence="1">
    <location>
        <begin position="656"/>
        <end position="670"/>
    </location>
</feature>
<dbReference type="SUPFAM" id="SSF50729">
    <property type="entry name" value="PH domain-like"/>
    <property type="match status" value="1"/>
</dbReference>
<feature type="compositionally biased region" description="Low complexity" evidence="1">
    <location>
        <begin position="671"/>
        <end position="692"/>
    </location>
</feature>
<dbReference type="Proteomes" id="UP000269276">
    <property type="component" value="Unassembled WGS sequence"/>
</dbReference>
<dbReference type="PROSITE" id="PS50105">
    <property type="entry name" value="SAM_DOMAIN"/>
    <property type="match status" value="1"/>
</dbReference>
<organism evidence="4 5">
    <name type="scientific">Hortaea werneckii</name>
    <name type="common">Black yeast</name>
    <name type="synonym">Cladosporium werneckii</name>
    <dbReference type="NCBI Taxonomy" id="91943"/>
    <lineage>
        <taxon>Eukaryota</taxon>
        <taxon>Fungi</taxon>
        <taxon>Dikarya</taxon>
        <taxon>Ascomycota</taxon>
        <taxon>Pezizomycotina</taxon>
        <taxon>Dothideomycetes</taxon>
        <taxon>Dothideomycetidae</taxon>
        <taxon>Mycosphaerellales</taxon>
        <taxon>Teratosphaeriaceae</taxon>
        <taxon>Hortaea</taxon>
    </lineage>
</organism>
<dbReference type="PROSITE" id="PS50003">
    <property type="entry name" value="PH_DOMAIN"/>
    <property type="match status" value="1"/>
</dbReference>
<feature type="region of interest" description="Disordered" evidence="1">
    <location>
        <begin position="480"/>
        <end position="518"/>
    </location>
</feature>